<dbReference type="Gene3D" id="3.30.70.100">
    <property type="match status" value="1"/>
</dbReference>
<evidence type="ECO:0000259" key="1">
    <source>
        <dbReference type="PROSITE" id="PS51725"/>
    </source>
</evidence>
<dbReference type="SUPFAM" id="SSF54909">
    <property type="entry name" value="Dimeric alpha+beta barrel"/>
    <property type="match status" value="1"/>
</dbReference>
<evidence type="ECO:0000313" key="3">
    <source>
        <dbReference type="Proteomes" id="UP001209803"/>
    </source>
</evidence>
<proteinExistence type="predicted"/>
<dbReference type="GO" id="GO:0004497">
    <property type="term" value="F:monooxygenase activity"/>
    <property type="evidence" value="ECO:0007669"/>
    <property type="project" value="UniProtKB-KW"/>
</dbReference>
<keyword evidence="2" id="KW-0503">Monooxygenase</keyword>
<reference evidence="2 3" key="1">
    <citation type="submission" date="2023-03" db="EMBL/GenBank/DDBJ databases">
        <title>Roseibium porphyridii sp. nov. and Roseibium rhodosorbium sp. nov. isolated from marine algae, Porphyridium cruentum and Rhodosorus marinus, respectively.</title>
        <authorList>
            <person name="Lee M.W."/>
            <person name="Choi B.J."/>
            <person name="Lee J.K."/>
            <person name="Choi D.G."/>
            <person name="Baek J.H."/>
            <person name="Bayburt H."/>
            <person name="Kim J.M."/>
            <person name="Han D.M."/>
            <person name="Kim K.H."/>
            <person name="Jeon C.O."/>
        </authorList>
    </citation>
    <scope>NUCLEOTIDE SEQUENCE [LARGE SCALE GENOMIC DNA]</scope>
    <source>
        <strain evidence="2 3">KMA01</strain>
    </source>
</reference>
<organism evidence="2 3">
    <name type="scientific">Roseibium porphyridii</name>
    <dbReference type="NCBI Taxonomy" id="2866279"/>
    <lineage>
        <taxon>Bacteria</taxon>
        <taxon>Pseudomonadati</taxon>
        <taxon>Pseudomonadota</taxon>
        <taxon>Alphaproteobacteria</taxon>
        <taxon>Hyphomicrobiales</taxon>
        <taxon>Stappiaceae</taxon>
        <taxon>Roseibium</taxon>
    </lineage>
</organism>
<dbReference type="PROSITE" id="PS51725">
    <property type="entry name" value="ABM"/>
    <property type="match status" value="1"/>
</dbReference>
<accession>A0ABY8F8E1</accession>
<evidence type="ECO:0000313" key="2">
    <source>
        <dbReference type="EMBL" id="WFE91706.1"/>
    </source>
</evidence>
<dbReference type="Pfam" id="PF03992">
    <property type="entry name" value="ABM"/>
    <property type="match status" value="1"/>
</dbReference>
<dbReference type="RefSeq" id="WP_265684308.1">
    <property type="nucleotide sequence ID" value="NZ_CP120863.1"/>
</dbReference>
<feature type="domain" description="ABM" evidence="1">
    <location>
        <begin position="2"/>
        <end position="91"/>
    </location>
</feature>
<dbReference type="Proteomes" id="UP001209803">
    <property type="component" value="Chromosome"/>
</dbReference>
<gene>
    <name evidence="2" type="ORF">K1718_10195</name>
</gene>
<keyword evidence="2" id="KW-0560">Oxidoreductase</keyword>
<sequence>MLVALVDFTVDPSRRQEALQVLLDEAETVTAMPRCRTFRPYCDPVSESHVGIVHEWQDEAGFEAYLKSEDFAKIGAVLRPLMTSAPSSRRYRATPLET</sequence>
<protein>
    <submittedName>
        <fullName evidence="2">Antibiotic biosynthesis monooxygenase</fullName>
    </submittedName>
</protein>
<dbReference type="InterPro" id="IPR011008">
    <property type="entry name" value="Dimeric_a/b-barrel"/>
</dbReference>
<dbReference type="InterPro" id="IPR007138">
    <property type="entry name" value="ABM_dom"/>
</dbReference>
<keyword evidence="3" id="KW-1185">Reference proteome</keyword>
<dbReference type="EMBL" id="CP120863">
    <property type="protein sequence ID" value="WFE91706.1"/>
    <property type="molecule type" value="Genomic_DNA"/>
</dbReference>
<name>A0ABY8F8E1_9HYPH</name>